<evidence type="ECO:0000313" key="1">
    <source>
        <dbReference type="EMBL" id="MDF2095160.1"/>
    </source>
</evidence>
<dbReference type="EMBL" id="JARHUD010000002">
    <property type="protein sequence ID" value="MDF2095160.1"/>
    <property type="molecule type" value="Genomic_DNA"/>
</dbReference>
<dbReference type="Proteomes" id="UP001215503">
    <property type="component" value="Unassembled WGS sequence"/>
</dbReference>
<organism evidence="1 2">
    <name type="scientific">Aquibaculum arenosum</name>
    <dbReference type="NCBI Taxonomy" id="3032591"/>
    <lineage>
        <taxon>Bacteria</taxon>
        <taxon>Pseudomonadati</taxon>
        <taxon>Pseudomonadota</taxon>
        <taxon>Alphaproteobacteria</taxon>
        <taxon>Rhodospirillales</taxon>
        <taxon>Rhodovibrionaceae</taxon>
        <taxon>Aquibaculum</taxon>
    </lineage>
</organism>
<evidence type="ECO:0000313" key="2">
    <source>
        <dbReference type="Proteomes" id="UP001215503"/>
    </source>
</evidence>
<gene>
    <name evidence="1" type="ORF">P2G67_04135</name>
</gene>
<dbReference type="InterPro" id="IPR021252">
    <property type="entry name" value="DUF2794"/>
</dbReference>
<accession>A0ABT5YJP5</accession>
<sequence length="115" mass="13147">MVGVVQLEEYRAGHRKGQGVVYFHRQELDQLLAVYSPRVAKGEWRDYALDHQVGCAIFSVFRHSFDRPLFSVIKRVRPGNSGTEYLLLSGPRQLDSNKHLPSLLKGIEKKLRVVS</sequence>
<dbReference type="Pfam" id="PF10984">
    <property type="entry name" value="DUF2794"/>
    <property type="match status" value="1"/>
</dbReference>
<dbReference type="RefSeq" id="WP_275820318.1">
    <property type="nucleotide sequence ID" value="NZ_JARHUD010000002.1"/>
</dbReference>
<name>A0ABT5YJP5_9PROT</name>
<proteinExistence type="predicted"/>
<keyword evidence="2" id="KW-1185">Reference proteome</keyword>
<comment type="caution">
    <text evidence="1">The sequence shown here is derived from an EMBL/GenBank/DDBJ whole genome shotgun (WGS) entry which is preliminary data.</text>
</comment>
<protein>
    <submittedName>
        <fullName evidence="1">DUF2794 domain-containing protein</fullName>
    </submittedName>
</protein>
<reference evidence="1 2" key="1">
    <citation type="submission" date="2023-03" db="EMBL/GenBank/DDBJ databases">
        <title>Fodinicurvata sp. CAU 1616 isolated from sea sendiment.</title>
        <authorList>
            <person name="Kim W."/>
        </authorList>
    </citation>
    <scope>NUCLEOTIDE SEQUENCE [LARGE SCALE GENOMIC DNA]</scope>
    <source>
        <strain evidence="1 2">CAU 1616</strain>
    </source>
</reference>